<dbReference type="Proteomes" id="UP000570474">
    <property type="component" value="Unassembled WGS sequence"/>
</dbReference>
<dbReference type="PANTHER" id="PTHR43047">
    <property type="entry name" value="TWO-COMPONENT HISTIDINE PROTEIN KINASE"/>
    <property type="match status" value="1"/>
</dbReference>
<dbReference type="Pfam" id="PF00072">
    <property type="entry name" value="Response_reg"/>
    <property type="match status" value="1"/>
</dbReference>
<dbReference type="SUPFAM" id="SSF47384">
    <property type="entry name" value="Homodimeric domain of signal transducing histidine kinase"/>
    <property type="match status" value="1"/>
</dbReference>
<dbReference type="InterPro" id="IPR004358">
    <property type="entry name" value="Sig_transdc_His_kin-like_C"/>
</dbReference>
<evidence type="ECO:0000313" key="10">
    <source>
        <dbReference type="Proteomes" id="UP000570474"/>
    </source>
</evidence>
<dbReference type="CDD" id="cd16922">
    <property type="entry name" value="HATPase_EvgS-ArcB-TorS-like"/>
    <property type="match status" value="1"/>
</dbReference>
<evidence type="ECO:0000259" key="8">
    <source>
        <dbReference type="PROSITE" id="PS50110"/>
    </source>
</evidence>
<protein>
    <recommendedName>
        <fullName evidence="2">histidine kinase</fullName>
        <ecNumber evidence="2">2.7.13.3</ecNumber>
    </recommendedName>
</protein>
<keyword evidence="10" id="KW-1185">Reference proteome</keyword>
<dbReference type="InterPro" id="IPR003661">
    <property type="entry name" value="HisK_dim/P_dom"/>
</dbReference>
<dbReference type="CDD" id="cd00082">
    <property type="entry name" value="HisKA"/>
    <property type="match status" value="1"/>
</dbReference>
<dbReference type="SMART" id="SM00388">
    <property type="entry name" value="HisKA"/>
    <property type="match status" value="1"/>
</dbReference>
<dbReference type="InterPro" id="IPR036890">
    <property type="entry name" value="HATPase_C_sf"/>
</dbReference>
<organism evidence="9 10">
    <name type="scientific">Chitinophaga varians</name>
    <dbReference type="NCBI Taxonomy" id="2202339"/>
    <lineage>
        <taxon>Bacteria</taxon>
        <taxon>Pseudomonadati</taxon>
        <taxon>Bacteroidota</taxon>
        <taxon>Chitinophagia</taxon>
        <taxon>Chitinophagales</taxon>
        <taxon>Chitinophagaceae</taxon>
        <taxon>Chitinophaga</taxon>
    </lineage>
</organism>
<dbReference type="PANTHER" id="PTHR43047:SF64">
    <property type="entry name" value="HISTIDINE KINASE CONTAINING CHEY-HOMOLOGOUS RECEIVER DOMAIN AND PAS DOMAIN-RELATED"/>
    <property type="match status" value="1"/>
</dbReference>
<accession>A0A847S6Z1</accession>
<dbReference type="AlphaFoldDB" id="A0A847S6Z1"/>
<sequence length="691" mass="77111">MVVILVTFFMIIFLRKRAADQLSAGVRDLVATKTDAGHIDQAVQLLYAADNDFRFYTLTYDPAYLHSYVASLESVSAHIDTAIGAASKQKQVQELLADKEAKTQLFLHTRLYVDSLLQLSQQWDTAATPLVIQELQKIKLPQREQIDTIITSSSATVKPKKKLFGRIKDAISNKAAVQTKQEVKVIKRDAGADSQTSVISTADLKKMQQSYQQFMRQAAQSHANLNRKEYALVMANQRLFNALQQVLANLRKNMVAETDKKRWVLSQNIGNSLYTMDKHTYWEIPLLLLLTGIIIYGIIRLYKYDLALLRSKQQAEKYARQKSEFVSTMSHEIRTPIHSLLGYTSQLEREQPGETTSAIRNSAEMLLSVVNNVLDYTQMEGGKPSLKQEKFSPRTAIEEVCTSLQVQANIKSLRLQPCIYFPTTQQVYGDVFRLKQVLINLVANAIKYTSKGEITVTAWLRDGELLQVSVKDTGSGIPEDVLPNLFDAFTQGPNGVSKGSGLGLYIAKKIIDLHDGKIEVKSTPRKGTTFNFEIRYPAAVQTPGTIKITMPVNNSTESPDTTPAAPSHIRLLVVEDSVLNQKLLALLLDRLGIAHVITGSAEEALTIYVRESFDMILTDIDLPGMDGIALTQQIRQLPDKKKAGVTIIAITGNILDDDVASYMNSGLNDYIMKPYREEDILEKISAHGLLV</sequence>
<dbReference type="PROSITE" id="PS50109">
    <property type="entry name" value="HIS_KIN"/>
    <property type="match status" value="1"/>
</dbReference>
<evidence type="ECO:0000256" key="6">
    <source>
        <dbReference type="PROSITE-ProRule" id="PRU00169"/>
    </source>
</evidence>
<dbReference type="InterPro" id="IPR011006">
    <property type="entry name" value="CheY-like_superfamily"/>
</dbReference>
<dbReference type="SUPFAM" id="SSF52172">
    <property type="entry name" value="CheY-like"/>
    <property type="match status" value="1"/>
</dbReference>
<evidence type="ECO:0000256" key="4">
    <source>
        <dbReference type="ARBA" id="ARBA00022679"/>
    </source>
</evidence>
<dbReference type="InterPro" id="IPR001789">
    <property type="entry name" value="Sig_transdc_resp-reg_receiver"/>
</dbReference>
<dbReference type="SMART" id="SM00387">
    <property type="entry name" value="HATPase_c"/>
    <property type="match status" value="1"/>
</dbReference>
<dbReference type="PROSITE" id="PS50110">
    <property type="entry name" value="RESPONSE_REGULATORY"/>
    <property type="match status" value="1"/>
</dbReference>
<evidence type="ECO:0000256" key="2">
    <source>
        <dbReference type="ARBA" id="ARBA00012438"/>
    </source>
</evidence>
<evidence type="ECO:0000256" key="3">
    <source>
        <dbReference type="ARBA" id="ARBA00022553"/>
    </source>
</evidence>
<evidence type="ECO:0000259" key="7">
    <source>
        <dbReference type="PROSITE" id="PS50109"/>
    </source>
</evidence>
<keyword evidence="3 6" id="KW-0597">Phosphoprotein</keyword>
<evidence type="ECO:0000256" key="5">
    <source>
        <dbReference type="ARBA" id="ARBA00022777"/>
    </source>
</evidence>
<dbReference type="EMBL" id="JABAIA010000004">
    <property type="protein sequence ID" value="NLR68567.1"/>
    <property type="molecule type" value="Genomic_DNA"/>
</dbReference>
<feature type="domain" description="Response regulatory" evidence="8">
    <location>
        <begin position="570"/>
        <end position="688"/>
    </location>
</feature>
<gene>
    <name evidence="9" type="ORF">HGH92_29965</name>
</gene>
<dbReference type="InterPro" id="IPR005467">
    <property type="entry name" value="His_kinase_dom"/>
</dbReference>
<dbReference type="Gene3D" id="1.10.287.130">
    <property type="match status" value="1"/>
</dbReference>
<dbReference type="Gene3D" id="3.30.565.10">
    <property type="entry name" value="Histidine kinase-like ATPase, C-terminal domain"/>
    <property type="match status" value="1"/>
</dbReference>
<feature type="modified residue" description="4-aspartylphosphate" evidence="6">
    <location>
        <position position="619"/>
    </location>
</feature>
<dbReference type="Pfam" id="PF02518">
    <property type="entry name" value="HATPase_c"/>
    <property type="match status" value="1"/>
</dbReference>
<proteinExistence type="predicted"/>
<keyword evidence="5" id="KW-0418">Kinase</keyword>
<dbReference type="SUPFAM" id="SSF55874">
    <property type="entry name" value="ATPase domain of HSP90 chaperone/DNA topoisomerase II/histidine kinase"/>
    <property type="match status" value="1"/>
</dbReference>
<evidence type="ECO:0000313" key="9">
    <source>
        <dbReference type="EMBL" id="NLR68567.1"/>
    </source>
</evidence>
<dbReference type="GO" id="GO:0000155">
    <property type="term" value="F:phosphorelay sensor kinase activity"/>
    <property type="evidence" value="ECO:0007669"/>
    <property type="project" value="InterPro"/>
</dbReference>
<dbReference type="PRINTS" id="PR00344">
    <property type="entry name" value="BCTRLSENSOR"/>
</dbReference>
<dbReference type="Pfam" id="PF00512">
    <property type="entry name" value="HisKA"/>
    <property type="match status" value="1"/>
</dbReference>
<comment type="caution">
    <text evidence="9">The sequence shown here is derived from an EMBL/GenBank/DDBJ whole genome shotgun (WGS) entry which is preliminary data.</text>
</comment>
<dbReference type="RefSeq" id="WP_168874534.1">
    <property type="nucleotide sequence ID" value="NZ_JABAIA010000004.1"/>
</dbReference>
<comment type="catalytic activity">
    <reaction evidence="1">
        <text>ATP + protein L-histidine = ADP + protein N-phospho-L-histidine.</text>
        <dbReference type="EC" id="2.7.13.3"/>
    </reaction>
</comment>
<evidence type="ECO:0000256" key="1">
    <source>
        <dbReference type="ARBA" id="ARBA00000085"/>
    </source>
</evidence>
<keyword evidence="4" id="KW-0808">Transferase</keyword>
<dbReference type="Gene3D" id="3.40.50.2300">
    <property type="match status" value="1"/>
</dbReference>
<dbReference type="CDD" id="cd17546">
    <property type="entry name" value="REC_hyHK_CKI1_RcsC-like"/>
    <property type="match status" value="1"/>
</dbReference>
<feature type="domain" description="Histidine kinase" evidence="7">
    <location>
        <begin position="328"/>
        <end position="538"/>
    </location>
</feature>
<dbReference type="SMART" id="SM00448">
    <property type="entry name" value="REC"/>
    <property type="match status" value="1"/>
</dbReference>
<reference evidence="9 10" key="1">
    <citation type="submission" date="2020-04" db="EMBL/GenBank/DDBJ databases">
        <authorList>
            <person name="Yin C."/>
        </authorList>
    </citation>
    <scope>NUCLEOTIDE SEQUENCE [LARGE SCALE GENOMIC DNA]</scope>
    <source>
        <strain evidence="9 10">Ae27</strain>
    </source>
</reference>
<name>A0A847S6Z1_9BACT</name>
<dbReference type="InterPro" id="IPR003594">
    <property type="entry name" value="HATPase_dom"/>
</dbReference>
<dbReference type="InterPro" id="IPR036097">
    <property type="entry name" value="HisK_dim/P_sf"/>
</dbReference>
<dbReference type="EC" id="2.7.13.3" evidence="2"/>